<name>A0A1R3HKJ3_COCAP</name>
<evidence type="ECO:0000313" key="2">
    <source>
        <dbReference type="EMBL" id="OMO70832.1"/>
    </source>
</evidence>
<feature type="compositionally biased region" description="Basic and acidic residues" evidence="1">
    <location>
        <begin position="1"/>
        <end position="21"/>
    </location>
</feature>
<gene>
    <name evidence="2" type="ORF">CCACVL1_18630</name>
</gene>
<organism evidence="2 3">
    <name type="scientific">Corchorus capsularis</name>
    <name type="common">Jute</name>
    <dbReference type="NCBI Taxonomy" id="210143"/>
    <lineage>
        <taxon>Eukaryota</taxon>
        <taxon>Viridiplantae</taxon>
        <taxon>Streptophyta</taxon>
        <taxon>Embryophyta</taxon>
        <taxon>Tracheophyta</taxon>
        <taxon>Spermatophyta</taxon>
        <taxon>Magnoliopsida</taxon>
        <taxon>eudicotyledons</taxon>
        <taxon>Gunneridae</taxon>
        <taxon>Pentapetalae</taxon>
        <taxon>rosids</taxon>
        <taxon>malvids</taxon>
        <taxon>Malvales</taxon>
        <taxon>Malvaceae</taxon>
        <taxon>Grewioideae</taxon>
        <taxon>Apeibeae</taxon>
        <taxon>Corchorus</taxon>
    </lineage>
</organism>
<dbReference type="AlphaFoldDB" id="A0A1R3HKJ3"/>
<dbReference type="EMBL" id="AWWV01011761">
    <property type="protein sequence ID" value="OMO70832.1"/>
    <property type="molecule type" value="Genomic_DNA"/>
</dbReference>
<accession>A0A1R3HKJ3</accession>
<proteinExistence type="predicted"/>
<sequence>MALPEKEGVAYQCERKGDSHSRAGAVNLV</sequence>
<keyword evidence="3" id="KW-1185">Reference proteome</keyword>
<reference evidence="2 3" key="1">
    <citation type="submission" date="2013-09" db="EMBL/GenBank/DDBJ databases">
        <title>Corchorus capsularis genome sequencing.</title>
        <authorList>
            <person name="Alam M."/>
            <person name="Haque M.S."/>
            <person name="Islam M.S."/>
            <person name="Emdad E.M."/>
            <person name="Islam M.M."/>
            <person name="Ahmed B."/>
            <person name="Halim A."/>
            <person name="Hossen Q.M.M."/>
            <person name="Hossain M.Z."/>
            <person name="Ahmed R."/>
            <person name="Khan M.M."/>
            <person name="Islam R."/>
            <person name="Rashid M.M."/>
            <person name="Khan S.A."/>
            <person name="Rahman M.S."/>
            <person name="Alam M."/>
        </authorList>
    </citation>
    <scope>NUCLEOTIDE SEQUENCE [LARGE SCALE GENOMIC DNA]</scope>
    <source>
        <strain evidence="3">cv. CVL-1</strain>
        <tissue evidence="2">Whole seedling</tissue>
    </source>
</reference>
<feature type="region of interest" description="Disordered" evidence="1">
    <location>
        <begin position="1"/>
        <end position="29"/>
    </location>
</feature>
<evidence type="ECO:0000313" key="3">
    <source>
        <dbReference type="Proteomes" id="UP000188268"/>
    </source>
</evidence>
<protein>
    <submittedName>
        <fullName evidence="2">Uncharacterized protein</fullName>
    </submittedName>
</protein>
<comment type="caution">
    <text evidence="2">The sequence shown here is derived from an EMBL/GenBank/DDBJ whole genome shotgun (WGS) entry which is preliminary data.</text>
</comment>
<dbReference type="Proteomes" id="UP000188268">
    <property type="component" value="Unassembled WGS sequence"/>
</dbReference>
<evidence type="ECO:0000256" key="1">
    <source>
        <dbReference type="SAM" id="MobiDB-lite"/>
    </source>
</evidence>
<dbReference type="Gramene" id="OMO70832">
    <property type="protein sequence ID" value="OMO70832"/>
    <property type="gene ID" value="CCACVL1_18630"/>
</dbReference>